<organism evidence="1 2">
    <name type="scientific">Amborella trichopoda</name>
    <dbReference type="NCBI Taxonomy" id="13333"/>
    <lineage>
        <taxon>Eukaryota</taxon>
        <taxon>Viridiplantae</taxon>
        <taxon>Streptophyta</taxon>
        <taxon>Embryophyta</taxon>
        <taxon>Tracheophyta</taxon>
        <taxon>Spermatophyta</taxon>
        <taxon>Magnoliopsida</taxon>
        <taxon>Amborellales</taxon>
        <taxon>Amborellaceae</taxon>
        <taxon>Amborella</taxon>
    </lineage>
</organism>
<dbReference type="PANTHER" id="PTHR33333:SF46">
    <property type="entry name" value="LOW QUALITY PROTEIN: GLYCINE-RICH PROTEIN DOT1"/>
    <property type="match status" value="1"/>
</dbReference>
<dbReference type="EMBL" id="KI392467">
    <property type="protein sequence ID" value="ERN16305.1"/>
    <property type="molecule type" value="Genomic_DNA"/>
</dbReference>
<evidence type="ECO:0000313" key="2">
    <source>
        <dbReference type="Proteomes" id="UP000017836"/>
    </source>
</evidence>
<dbReference type="HOGENOM" id="CLU_1742999_0_0_1"/>
<dbReference type="Proteomes" id="UP000017836">
    <property type="component" value="Unassembled WGS sequence"/>
</dbReference>
<proteinExistence type="predicted"/>
<gene>
    <name evidence="1" type="ORF">AMTR_s00063p00210640</name>
</gene>
<keyword evidence="2" id="KW-1185">Reference proteome</keyword>
<protein>
    <submittedName>
        <fullName evidence="1">Uncharacterized protein</fullName>
    </submittedName>
</protein>
<evidence type="ECO:0000313" key="1">
    <source>
        <dbReference type="EMBL" id="ERN16305.1"/>
    </source>
</evidence>
<reference evidence="2" key="1">
    <citation type="journal article" date="2013" name="Science">
        <title>The Amborella genome and the evolution of flowering plants.</title>
        <authorList>
            <consortium name="Amborella Genome Project"/>
        </authorList>
    </citation>
    <scope>NUCLEOTIDE SEQUENCE [LARGE SCALE GENOMIC DNA]</scope>
</reference>
<sequence length="150" mass="16383">MMPTTVTDTSMEYKPLLYIYINSIDNMPYGINAFRGRGSDIGIRQNGYRHSIEDSPIGIGIGICCIFGAPANDKSFSGTAYCVHKAMKIVFCGGRAILRGVLKLMKDFCGSKGKGSGKTMKAPGRPYCIPRSTFESNPKAYFCQLRSDGL</sequence>
<dbReference type="Gramene" id="ERN16305">
    <property type="protein sequence ID" value="ERN16305"/>
    <property type="gene ID" value="AMTR_s00063p00210640"/>
</dbReference>
<name>U5D236_AMBTC</name>
<dbReference type="InterPro" id="IPR039926">
    <property type="entry name" value="Egg_app_1"/>
</dbReference>
<dbReference type="PANTHER" id="PTHR33333">
    <property type="entry name" value="ERYTHROCYTE MEMBRANE PROTEIN 1-LIKE"/>
    <property type="match status" value="1"/>
</dbReference>
<accession>U5D236</accession>
<dbReference type="AlphaFoldDB" id="U5D236"/>